<organism evidence="2 3">
    <name type="scientific">Natrinema pellirubrum (strain DSM 15624 / CIP 106293 / JCM 10476 / NCIMB 786 / 157)</name>
    <dbReference type="NCBI Taxonomy" id="797303"/>
    <lineage>
        <taxon>Archaea</taxon>
        <taxon>Methanobacteriati</taxon>
        <taxon>Methanobacteriota</taxon>
        <taxon>Stenosarchaea group</taxon>
        <taxon>Halobacteria</taxon>
        <taxon>Halobacteriales</taxon>
        <taxon>Natrialbaceae</taxon>
        <taxon>Natrinema</taxon>
    </lineage>
</organism>
<gene>
    <name evidence="2" type="ordered locus">Natpe_2683</name>
</gene>
<feature type="region of interest" description="Disordered" evidence="1">
    <location>
        <begin position="1"/>
        <end position="40"/>
    </location>
</feature>
<reference evidence="3" key="1">
    <citation type="submission" date="2012-02" db="EMBL/GenBank/DDBJ databases">
        <title>Complete sequence of chromosome of Natrinema pellirubrum DSM 15624.</title>
        <authorList>
            <person name="Lucas S."/>
            <person name="Han J."/>
            <person name="Lapidus A."/>
            <person name="Cheng J.-F."/>
            <person name="Goodwin L."/>
            <person name="Pitluck S."/>
            <person name="Peters L."/>
            <person name="Teshima H."/>
            <person name="Detter J.C."/>
            <person name="Han C."/>
            <person name="Tapia R."/>
            <person name="Land M."/>
            <person name="Hauser L."/>
            <person name="Kyrpides N."/>
            <person name="Ivanova N."/>
            <person name="Pagani I."/>
            <person name="Sproer C."/>
            <person name="Anderson I."/>
            <person name="Woyke T."/>
        </authorList>
    </citation>
    <scope>NUCLEOTIDE SEQUENCE [LARGE SCALE GENOMIC DNA]</scope>
    <source>
        <strain evidence="3">DSM 15624 / JCM 10476 / NCIMB 786</strain>
    </source>
</reference>
<evidence type="ECO:0000313" key="3">
    <source>
        <dbReference type="Proteomes" id="UP000010843"/>
    </source>
</evidence>
<dbReference type="EMBL" id="CP003372">
    <property type="protein sequence ID" value="AGB32489.1"/>
    <property type="molecule type" value="Genomic_DNA"/>
</dbReference>
<dbReference type="RefSeq" id="WP_015299103.1">
    <property type="nucleotide sequence ID" value="NC_019962.1"/>
</dbReference>
<dbReference type="AlphaFoldDB" id="L0JMJ9"/>
<dbReference type="Proteomes" id="UP000010843">
    <property type="component" value="Chromosome"/>
</dbReference>
<dbReference type="GeneID" id="80368110"/>
<sequence length="40" mass="4355">MSAESRKKAEEKGQKSGKGRELLSKAVDKVTGDDDTDDED</sequence>
<proteinExistence type="predicted"/>
<dbReference type="STRING" id="797303.Natpe_2683"/>
<evidence type="ECO:0000256" key="1">
    <source>
        <dbReference type="SAM" id="MobiDB-lite"/>
    </source>
</evidence>
<feature type="compositionally biased region" description="Basic and acidic residues" evidence="1">
    <location>
        <begin position="1"/>
        <end position="32"/>
    </location>
</feature>
<accession>L0JMJ9</accession>
<name>L0JMJ9_NATP1</name>
<dbReference type="HOGENOM" id="CLU_218207_0_0_2"/>
<protein>
    <submittedName>
        <fullName evidence="2">Uncharacterized protein</fullName>
    </submittedName>
</protein>
<dbReference type="KEGG" id="npe:Natpe_2683"/>
<evidence type="ECO:0000313" key="2">
    <source>
        <dbReference type="EMBL" id="AGB32489.1"/>
    </source>
</evidence>